<reference evidence="3" key="1">
    <citation type="journal article" date="2014" name="Front. Microbiol.">
        <title>High frequency of phylogenetically diverse reductive dehalogenase-homologous genes in deep subseafloor sedimentary metagenomes.</title>
        <authorList>
            <person name="Kawai M."/>
            <person name="Futagami T."/>
            <person name="Toyoda A."/>
            <person name="Takaki Y."/>
            <person name="Nishi S."/>
            <person name="Hori S."/>
            <person name="Arai W."/>
            <person name="Tsubouchi T."/>
            <person name="Morono Y."/>
            <person name="Uchiyama I."/>
            <person name="Ito T."/>
            <person name="Fujiyama A."/>
            <person name="Inagaki F."/>
            <person name="Takami H."/>
        </authorList>
    </citation>
    <scope>NUCLEOTIDE SEQUENCE</scope>
    <source>
        <strain evidence="3">Expedition CK06-06</strain>
    </source>
</reference>
<protein>
    <recommendedName>
        <fullName evidence="4">ABC transporter domain-containing protein</fullName>
    </recommendedName>
</protein>
<dbReference type="SUPFAM" id="SSF52540">
    <property type="entry name" value="P-loop containing nucleoside triphosphate hydrolases"/>
    <property type="match status" value="1"/>
</dbReference>
<keyword evidence="2" id="KW-0813">Transport</keyword>
<dbReference type="PANTHER" id="PTHR42734:SF6">
    <property type="entry name" value="MOLYBDATE IMPORT ATP-BINDING PROTEIN MOLC"/>
    <property type="match status" value="1"/>
</dbReference>
<proteinExistence type="inferred from homology"/>
<comment type="similarity">
    <text evidence="1">Belongs to the ABC transporter superfamily.</text>
</comment>
<dbReference type="Gene3D" id="3.40.50.300">
    <property type="entry name" value="P-loop containing nucleotide triphosphate hydrolases"/>
    <property type="match status" value="1"/>
</dbReference>
<gene>
    <name evidence="3" type="ORF">S01H4_00166</name>
</gene>
<evidence type="ECO:0000256" key="1">
    <source>
        <dbReference type="ARBA" id="ARBA00005417"/>
    </source>
</evidence>
<organism evidence="3">
    <name type="scientific">marine sediment metagenome</name>
    <dbReference type="NCBI Taxonomy" id="412755"/>
    <lineage>
        <taxon>unclassified sequences</taxon>
        <taxon>metagenomes</taxon>
        <taxon>ecological metagenomes</taxon>
    </lineage>
</organism>
<evidence type="ECO:0000313" key="3">
    <source>
        <dbReference type="EMBL" id="GAG61399.1"/>
    </source>
</evidence>
<dbReference type="InterPro" id="IPR027417">
    <property type="entry name" value="P-loop_NTPase"/>
</dbReference>
<dbReference type="PANTHER" id="PTHR42734">
    <property type="entry name" value="METAL TRANSPORT SYSTEM ATP-BINDING PROTEIN TM_0124-RELATED"/>
    <property type="match status" value="1"/>
</dbReference>
<sequence>MIARVLAKVPKILLLDEPFSNLDFKVTSEISYKISCLHDNKNLTTLMVMHDIASIPKGCDRVILMNSGRIIKDDRPEKILKPEFLNVAYRVKQ</sequence>
<comment type="caution">
    <text evidence="3">The sequence shown here is derived from an EMBL/GenBank/DDBJ whole genome shotgun (WGS) entry which is preliminary data.</text>
</comment>
<evidence type="ECO:0008006" key="4">
    <source>
        <dbReference type="Google" id="ProtNLM"/>
    </source>
</evidence>
<dbReference type="AlphaFoldDB" id="X0YWZ9"/>
<evidence type="ECO:0000256" key="2">
    <source>
        <dbReference type="ARBA" id="ARBA00022448"/>
    </source>
</evidence>
<accession>X0YWZ9</accession>
<name>X0YWZ9_9ZZZZ</name>
<dbReference type="InterPro" id="IPR050153">
    <property type="entry name" value="Metal_Ion_Import_ABC"/>
</dbReference>
<dbReference type="EMBL" id="BART01000018">
    <property type="protein sequence ID" value="GAG61399.1"/>
    <property type="molecule type" value="Genomic_DNA"/>
</dbReference>